<dbReference type="RefSeq" id="WP_223845831.1">
    <property type="nucleotide sequence ID" value="NZ_FOPJ01000001.1"/>
</dbReference>
<protein>
    <recommendedName>
        <fullName evidence="3">Asp23/Gls24 family envelope stress response protein</fullName>
    </recommendedName>
</protein>
<sequence>MAATPEVFTHLRYDPVPLEQAREIVAAVRATPGVADLSSGSFGEVALLYPGARIPGLRVSTIGSEEPRLAVHVSVDLGAAAGAREKPMLADIAEAIRGSVRSVGCTELPIDVVFADAAVPGKEQ</sequence>
<dbReference type="Proteomes" id="UP000199065">
    <property type="component" value="Unassembled WGS sequence"/>
</dbReference>
<organism evidence="1 2">
    <name type="scientific">Corynebacterium spheniscorum</name>
    <dbReference type="NCBI Taxonomy" id="185761"/>
    <lineage>
        <taxon>Bacteria</taxon>
        <taxon>Bacillati</taxon>
        <taxon>Actinomycetota</taxon>
        <taxon>Actinomycetes</taxon>
        <taxon>Mycobacteriales</taxon>
        <taxon>Corynebacteriaceae</taxon>
        <taxon>Corynebacterium</taxon>
    </lineage>
</organism>
<evidence type="ECO:0000313" key="2">
    <source>
        <dbReference type="Proteomes" id="UP000199065"/>
    </source>
</evidence>
<name>A0A1I2PPQ4_9CORY</name>
<proteinExistence type="predicted"/>
<evidence type="ECO:0008006" key="3">
    <source>
        <dbReference type="Google" id="ProtNLM"/>
    </source>
</evidence>
<dbReference type="AlphaFoldDB" id="A0A1I2PPQ4"/>
<reference evidence="1 2" key="1">
    <citation type="submission" date="2016-10" db="EMBL/GenBank/DDBJ databases">
        <authorList>
            <person name="de Groot N.N."/>
        </authorList>
    </citation>
    <scope>NUCLEOTIDE SEQUENCE [LARGE SCALE GENOMIC DNA]</scope>
    <source>
        <strain>J11</strain>
        <strain evidence="2">PG 39</strain>
    </source>
</reference>
<keyword evidence="2" id="KW-1185">Reference proteome</keyword>
<accession>A0A1I2PPQ4</accession>
<evidence type="ECO:0000313" key="1">
    <source>
        <dbReference type="EMBL" id="SFG16007.1"/>
    </source>
</evidence>
<dbReference type="STRING" id="185761.SAMN05660282_00077"/>
<gene>
    <name evidence="1" type="ORF">SAMN05660282_00077</name>
</gene>
<dbReference type="EMBL" id="FOPJ01000001">
    <property type="protein sequence ID" value="SFG16007.1"/>
    <property type="molecule type" value="Genomic_DNA"/>
</dbReference>